<evidence type="ECO:0000313" key="8">
    <source>
        <dbReference type="Proteomes" id="UP001500368"/>
    </source>
</evidence>
<dbReference type="InterPro" id="IPR033749">
    <property type="entry name" value="Polyprenyl_synt_CS"/>
</dbReference>
<dbReference type="CDD" id="cd00685">
    <property type="entry name" value="Trans_IPPS_HT"/>
    <property type="match status" value="1"/>
</dbReference>
<dbReference type="RefSeq" id="WP_345476445.1">
    <property type="nucleotide sequence ID" value="NZ_BAABLW010000002.1"/>
</dbReference>
<dbReference type="PANTHER" id="PTHR12001">
    <property type="entry name" value="GERANYLGERANYL PYROPHOSPHATE SYNTHASE"/>
    <property type="match status" value="1"/>
</dbReference>
<evidence type="ECO:0000256" key="4">
    <source>
        <dbReference type="ARBA" id="ARBA00022723"/>
    </source>
</evidence>
<dbReference type="Proteomes" id="UP001500368">
    <property type="component" value="Unassembled WGS sequence"/>
</dbReference>
<evidence type="ECO:0000313" key="7">
    <source>
        <dbReference type="EMBL" id="GAA4912802.1"/>
    </source>
</evidence>
<dbReference type="EMBL" id="BAABLW010000002">
    <property type="protein sequence ID" value="GAA4912802.1"/>
    <property type="molecule type" value="Genomic_DNA"/>
</dbReference>
<accession>A0ABP9FR92</accession>
<dbReference type="Pfam" id="PF00348">
    <property type="entry name" value="polyprenyl_synt"/>
    <property type="match status" value="1"/>
</dbReference>
<name>A0ABP9FR92_9MICC</name>
<evidence type="ECO:0000256" key="1">
    <source>
        <dbReference type="ARBA" id="ARBA00001946"/>
    </source>
</evidence>
<gene>
    <name evidence="7" type="ORF">GCM10025790_04280</name>
</gene>
<proteinExistence type="inferred from homology"/>
<dbReference type="PANTHER" id="PTHR12001:SF69">
    <property type="entry name" value="ALL TRANS-POLYPRENYL-DIPHOSPHATE SYNTHASE PDSS1"/>
    <property type="match status" value="1"/>
</dbReference>
<keyword evidence="8" id="KW-1185">Reference proteome</keyword>
<organism evidence="7 8">
    <name type="scientific">Nesterenkonia rhizosphaerae</name>
    <dbReference type="NCBI Taxonomy" id="1348272"/>
    <lineage>
        <taxon>Bacteria</taxon>
        <taxon>Bacillati</taxon>
        <taxon>Actinomycetota</taxon>
        <taxon>Actinomycetes</taxon>
        <taxon>Micrococcales</taxon>
        <taxon>Micrococcaceae</taxon>
        <taxon>Nesterenkonia</taxon>
    </lineage>
</organism>
<keyword evidence="5" id="KW-0460">Magnesium</keyword>
<evidence type="ECO:0000256" key="5">
    <source>
        <dbReference type="ARBA" id="ARBA00022842"/>
    </source>
</evidence>
<comment type="cofactor">
    <cofactor evidence="1">
        <name>Mg(2+)</name>
        <dbReference type="ChEBI" id="CHEBI:18420"/>
    </cofactor>
</comment>
<evidence type="ECO:0000256" key="2">
    <source>
        <dbReference type="ARBA" id="ARBA00006706"/>
    </source>
</evidence>
<reference evidence="8" key="1">
    <citation type="journal article" date="2019" name="Int. J. Syst. Evol. Microbiol.">
        <title>The Global Catalogue of Microorganisms (GCM) 10K type strain sequencing project: providing services to taxonomists for standard genome sequencing and annotation.</title>
        <authorList>
            <consortium name="The Broad Institute Genomics Platform"/>
            <consortium name="The Broad Institute Genome Sequencing Center for Infectious Disease"/>
            <person name="Wu L."/>
            <person name="Ma J."/>
        </authorList>
    </citation>
    <scope>NUCLEOTIDE SEQUENCE [LARGE SCALE GENOMIC DNA]</scope>
    <source>
        <strain evidence="8">JCM 19129</strain>
    </source>
</reference>
<dbReference type="InterPro" id="IPR008949">
    <property type="entry name" value="Isoprenoid_synthase_dom_sf"/>
</dbReference>
<comment type="caution">
    <text evidence="7">The sequence shown here is derived from an EMBL/GenBank/DDBJ whole genome shotgun (WGS) entry which is preliminary data.</text>
</comment>
<comment type="similarity">
    <text evidence="2 6">Belongs to the FPP/GGPP synthase family.</text>
</comment>
<dbReference type="SFLD" id="SFLDS00005">
    <property type="entry name" value="Isoprenoid_Synthase_Type_I"/>
    <property type="match status" value="1"/>
</dbReference>
<keyword evidence="3 6" id="KW-0808">Transferase</keyword>
<evidence type="ECO:0000256" key="6">
    <source>
        <dbReference type="RuleBase" id="RU004466"/>
    </source>
</evidence>
<keyword evidence="4" id="KW-0479">Metal-binding</keyword>
<evidence type="ECO:0000256" key="3">
    <source>
        <dbReference type="ARBA" id="ARBA00022679"/>
    </source>
</evidence>
<dbReference type="SFLD" id="SFLDG01017">
    <property type="entry name" value="Polyprenyl_Transferase_Like"/>
    <property type="match status" value="1"/>
</dbReference>
<protein>
    <submittedName>
        <fullName evidence="7">Polyprenyl synthetase family protein</fullName>
    </submittedName>
</protein>
<dbReference type="Gene3D" id="1.10.600.10">
    <property type="entry name" value="Farnesyl Diphosphate Synthase"/>
    <property type="match status" value="1"/>
</dbReference>
<dbReference type="SUPFAM" id="SSF48576">
    <property type="entry name" value="Terpenoid synthases"/>
    <property type="match status" value="1"/>
</dbReference>
<dbReference type="PROSITE" id="PS00444">
    <property type="entry name" value="POLYPRENYL_SYNTHASE_2"/>
    <property type="match status" value="1"/>
</dbReference>
<sequence>MTETPADALTIKLPAGFDVLADDEQLAGKVSDALDAVEAKLLASLSSSDKLANSAARYLAEAGGKRIRPLLTILSSQLGAQAGDDIRDDVLQAAVVMEMTHLATLYHDDVMDSAPLRRGAPSAHEVWGNSVAILIGDLILARASQLMTHLGDEGSRIQAETFERLVMGQMHETVGPAEGEDPYEHYLSVIRDKTGSLVAAAARLGAFFGGSGEETAMLLQEYGEAVGVAFQLADDVIDLAADGATSGKTPGTDLREAVPTLPVLLLRRAADAGDPAATEALALVDADLSSDEALAEAVAAVVAHPVTQESWDVARSWSAKAKAAIEPLPDSTVKRALLSFADAVVDRQG</sequence>
<dbReference type="InterPro" id="IPR000092">
    <property type="entry name" value="Polyprenyl_synt"/>
</dbReference>